<feature type="transmembrane region" description="Helical" evidence="1">
    <location>
        <begin position="21"/>
        <end position="53"/>
    </location>
</feature>
<organism evidence="2 3">
    <name type="scientific">Ceratitis capitata</name>
    <name type="common">Mediterranean fruit fly</name>
    <name type="synonym">Tephritis capitata</name>
    <dbReference type="NCBI Taxonomy" id="7213"/>
    <lineage>
        <taxon>Eukaryota</taxon>
        <taxon>Metazoa</taxon>
        <taxon>Ecdysozoa</taxon>
        <taxon>Arthropoda</taxon>
        <taxon>Hexapoda</taxon>
        <taxon>Insecta</taxon>
        <taxon>Pterygota</taxon>
        <taxon>Neoptera</taxon>
        <taxon>Endopterygota</taxon>
        <taxon>Diptera</taxon>
        <taxon>Brachycera</taxon>
        <taxon>Muscomorpha</taxon>
        <taxon>Tephritoidea</taxon>
        <taxon>Tephritidae</taxon>
        <taxon>Ceratitis</taxon>
        <taxon>Ceratitis</taxon>
    </lineage>
</organism>
<dbReference type="EMBL" id="CAJHJT010000034">
    <property type="protein sequence ID" value="CAD7002236.1"/>
    <property type="molecule type" value="Genomic_DNA"/>
</dbReference>
<name>A0A811UX61_CERCA</name>
<comment type="caution">
    <text evidence="2">The sequence shown here is derived from an EMBL/GenBank/DDBJ whole genome shotgun (WGS) entry which is preliminary data.</text>
</comment>
<protein>
    <submittedName>
        <fullName evidence="2">(Mediterranean fruit fly) hypothetical protein</fullName>
    </submittedName>
</protein>
<reference evidence="2" key="1">
    <citation type="submission" date="2020-11" db="EMBL/GenBank/DDBJ databases">
        <authorList>
            <person name="Whitehead M."/>
        </authorList>
    </citation>
    <scope>NUCLEOTIDE SEQUENCE</scope>
    <source>
        <strain evidence="2">EGII</strain>
    </source>
</reference>
<proteinExistence type="predicted"/>
<dbReference type="AlphaFoldDB" id="A0A811UX61"/>
<dbReference type="Proteomes" id="UP000606786">
    <property type="component" value="Unassembled WGS sequence"/>
</dbReference>
<gene>
    <name evidence="2" type="ORF">CCAP1982_LOCUS10732</name>
</gene>
<evidence type="ECO:0000256" key="1">
    <source>
        <dbReference type="SAM" id="Phobius"/>
    </source>
</evidence>
<keyword evidence="1" id="KW-0812">Transmembrane</keyword>
<keyword evidence="1" id="KW-0472">Membrane</keyword>
<accession>A0A811UX61</accession>
<evidence type="ECO:0000313" key="3">
    <source>
        <dbReference type="Proteomes" id="UP000606786"/>
    </source>
</evidence>
<sequence>MEYFFDIILTNNLQYDNTDELGAAIIIGGFNWIVGSVGALLVASSIVPVSAVVTSTMISLRLC</sequence>
<evidence type="ECO:0000313" key="2">
    <source>
        <dbReference type="EMBL" id="CAD7002236.1"/>
    </source>
</evidence>
<keyword evidence="1" id="KW-1133">Transmembrane helix</keyword>
<keyword evidence="3" id="KW-1185">Reference proteome</keyword>